<dbReference type="PROSITE" id="PS51257">
    <property type="entry name" value="PROKAR_LIPOPROTEIN"/>
    <property type="match status" value="1"/>
</dbReference>
<reference evidence="1" key="1">
    <citation type="submission" date="2022-11" db="EMBL/GenBank/DDBJ databases">
        <title>WGS of Natronobacillus azotifigens 24KS-1, an anaerobic diazotrophic haloalkaliphile from soda-rich habitats.</title>
        <authorList>
            <person name="Sorokin D.Y."/>
            <person name="Merkel A.Y."/>
        </authorList>
    </citation>
    <scope>NUCLEOTIDE SEQUENCE</scope>
    <source>
        <strain evidence="1">24KS-1</strain>
    </source>
</reference>
<evidence type="ECO:0000313" key="1">
    <source>
        <dbReference type="EMBL" id="MCZ0702687.1"/>
    </source>
</evidence>
<dbReference type="RefSeq" id="WP_268779457.1">
    <property type="nucleotide sequence ID" value="NZ_JAPRAT010000008.1"/>
</dbReference>
<evidence type="ECO:0000313" key="2">
    <source>
        <dbReference type="Proteomes" id="UP001084197"/>
    </source>
</evidence>
<keyword evidence="1" id="KW-0449">Lipoprotein</keyword>
<organism evidence="1 2">
    <name type="scientific">Natronobacillus azotifigens</name>
    <dbReference type="NCBI Taxonomy" id="472978"/>
    <lineage>
        <taxon>Bacteria</taxon>
        <taxon>Bacillati</taxon>
        <taxon>Bacillota</taxon>
        <taxon>Bacilli</taxon>
        <taxon>Bacillales</taxon>
        <taxon>Bacillaceae</taxon>
        <taxon>Natronobacillus</taxon>
    </lineage>
</organism>
<dbReference type="AlphaFoldDB" id="A0A9J6RAW9"/>
<dbReference type="InterPro" id="IPR029046">
    <property type="entry name" value="LolA/LolB/LppX"/>
</dbReference>
<proteinExistence type="predicted"/>
<comment type="caution">
    <text evidence="1">The sequence shown here is derived from an EMBL/GenBank/DDBJ whole genome shotgun (WGS) entry which is preliminary data.</text>
</comment>
<dbReference type="InterPro" id="IPR052944">
    <property type="entry name" value="Sporulation_related"/>
</dbReference>
<dbReference type="PANTHER" id="PTHR37507">
    <property type="entry name" value="SPORULATION PROTEIN YDCC"/>
    <property type="match status" value="1"/>
</dbReference>
<dbReference type="Gene3D" id="2.50.20.10">
    <property type="entry name" value="Lipoprotein localisation LolA/LolB/LppX"/>
    <property type="match status" value="1"/>
</dbReference>
<keyword evidence="2" id="KW-1185">Reference proteome</keyword>
<dbReference type="SUPFAM" id="SSF89392">
    <property type="entry name" value="Prokaryotic lipoproteins and lipoprotein localization factors"/>
    <property type="match status" value="1"/>
</dbReference>
<name>A0A9J6RAW9_9BACI</name>
<dbReference type="Proteomes" id="UP001084197">
    <property type="component" value="Unassembled WGS sequence"/>
</dbReference>
<gene>
    <name evidence="1" type="ORF">OWO01_05650</name>
</gene>
<sequence>MKILFRMGLVLLAMLMFVGCGEKTKDDIVGNLEANLTELTSYQTQAKMKMQTGEQEQSYEIDVAYQAESFYRVLLKNEQDEEGSQIILKNDDGVFVLTPALNKSFRFQSDWPSNNSQPYLYHSLVSDIFNDDEAIFTSTEDYYVFETRTNYQNNNTLPYQEIYLDKDQLTPVLVKVMDQEKNTVVEVEFAAFELDLEFEEGFFEVEHNMTSGIISTPVMSEETDDDPDAFSVLYPAELYGSELVEKTEFETENGTRVVLTYQGERDFTIVQERHEVYPASMMNPEVVAGEPVSLGFTIGAQTDQAMTWTHQGIDFYLASEQLTKEEMIDVATSISEQAVK</sequence>
<dbReference type="PANTHER" id="PTHR37507:SF2">
    <property type="entry name" value="SPORULATION PROTEIN YDCC"/>
    <property type="match status" value="1"/>
</dbReference>
<protein>
    <submittedName>
        <fullName evidence="1">Outer membrane lipoprotein carrier protein LolA</fullName>
    </submittedName>
</protein>
<dbReference type="EMBL" id="JAPRAT010000008">
    <property type="protein sequence ID" value="MCZ0702687.1"/>
    <property type="molecule type" value="Genomic_DNA"/>
</dbReference>
<accession>A0A9J6RAW9</accession>